<comment type="caution">
    <text evidence="1">The sequence shown here is derived from an EMBL/GenBank/DDBJ whole genome shotgun (WGS) entry which is preliminary data.</text>
</comment>
<gene>
    <name evidence="1" type="ORF">E3C22_08855</name>
</gene>
<keyword evidence="2" id="KW-1185">Reference proteome</keyword>
<dbReference type="Pfam" id="PF05973">
    <property type="entry name" value="Gp49"/>
    <property type="match status" value="1"/>
</dbReference>
<dbReference type="Proteomes" id="UP000298179">
    <property type="component" value="Unassembled WGS sequence"/>
</dbReference>
<dbReference type="InterPro" id="IPR009241">
    <property type="entry name" value="HigB-like"/>
</dbReference>
<dbReference type="AlphaFoldDB" id="A0A4Y8RQ61"/>
<protein>
    <submittedName>
        <fullName evidence="1">Type II toxin-antitoxin system RelE/ParE family toxin</fullName>
    </submittedName>
</protein>
<sequence>MEAEDPRKIPLVFYRTRSGGEVVLEWLRGLNEVDRRAIGLDLMRVQYRWPIGMPLCRAMGNGLWEVRSSLPGGRIARVFFCAHDARIVVLSGFIKKTQKTPDSELTLARQRMKEFLP</sequence>
<proteinExistence type="predicted"/>
<dbReference type="RefSeq" id="WP_134761620.1">
    <property type="nucleotide sequence ID" value="NZ_SOZD01000002.1"/>
</dbReference>
<accession>A0A4Y8RQ61</accession>
<dbReference type="OrthoDB" id="3233388at2"/>
<reference evidence="1 2" key="1">
    <citation type="submission" date="2019-03" db="EMBL/GenBank/DDBJ databases">
        <title>Jiella endophytica sp. nov., a novel endophytic bacterium isolated from root of Ficus microcarpa Linn. f.</title>
        <authorList>
            <person name="Tuo L."/>
        </authorList>
    </citation>
    <scope>NUCLEOTIDE SEQUENCE [LARGE SCALE GENOMIC DNA]</scope>
    <source>
        <strain evidence="1 2">CBS5Q-3</strain>
    </source>
</reference>
<evidence type="ECO:0000313" key="2">
    <source>
        <dbReference type="Proteomes" id="UP000298179"/>
    </source>
</evidence>
<name>A0A4Y8RQ61_9HYPH</name>
<organism evidence="1 2">
    <name type="scientific">Jiella endophytica</name>
    <dbReference type="NCBI Taxonomy" id="2558362"/>
    <lineage>
        <taxon>Bacteria</taxon>
        <taxon>Pseudomonadati</taxon>
        <taxon>Pseudomonadota</taxon>
        <taxon>Alphaproteobacteria</taxon>
        <taxon>Hyphomicrobiales</taxon>
        <taxon>Aurantimonadaceae</taxon>
        <taxon>Jiella</taxon>
    </lineage>
</organism>
<evidence type="ECO:0000313" key="1">
    <source>
        <dbReference type="EMBL" id="TFF25451.1"/>
    </source>
</evidence>
<dbReference type="EMBL" id="SOZD01000002">
    <property type="protein sequence ID" value="TFF25451.1"/>
    <property type="molecule type" value="Genomic_DNA"/>
</dbReference>